<keyword evidence="3" id="KW-1185">Reference proteome</keyword>
<proteinExistence type="predicted"/>
<organism evidence="2 3">
    <name type="scientific">Kribbella sindirgiensis</name>
    <dbReference type="NCBI Taxonomy" id="1124744"/>
    <lineage>
        <taxon>Bacteria</taxon>
        <taxon>Bacillati</taxon>
        <taxon>Actinomycetota</taxon>
        <taxon>Actinomycetes</taxon>
        <taxon>Propionibacteriales</taxon>
        <taxon>Kribbellaceae</taxon>
        <taxon>Kribbella</taxon>
    </lineage>
</organism>
<feature type="region of interest" description="Disordered" evidence="1">
    <location>
        <begin position="270"/>
        <end position="343"/>
    </location>
</feature>
<feature type="compositionally biased region" description="Polar residues" evidence="1">
    <location>
        <begin position="332"/>
        <end position="343"/>
    </location>
</feature>
<dbReference type="AlphaFoldDB" id="A0A4R0JA00"/>
<evidence type="ECO:0000313" key="2">
    <source>
        <dbReference type="EMBL" id="TCC43421.1"/>
    </source>
</evidence>
<reference evidence="2 3" key="1">
    <citation type="submission" date="2019-02" db="EMBL/GenBank/DDBJ databases">
        <title>Kribbella capetownensis sp. nov. and Kribbella speibonae sp. nov., isolated from soil.</title>
        <authorList>
            <person name="Curtis S.M."/>
            <person name="Norton I."/>
            <person name="Everest G.J."/>
            <person name="Meyers P.R."/>
        </authorList>
    </citation>
    <scope>NUCLEOTIDE SEQUENCE [LARGE SCALE GENOMIC DNA]</scope>
    <source>
        <strain evidence="2 3">DSM 27082</strain>
    </source>
</reference>
<evidence type="ECO:0000256" key="1">
    <source>
        <dbReference type="SAM" id="MobiDB-lite"/>
    </source>
</evidence>
<dbReference type="EMBL" id="SJKA01000001">
    <property type="protein sequence ID" value="TCC43421.1"/>
    <property type="molecule type" value="Genomic_DNA"/>
</dbReference>
<dbReference type="OrthoDB" id="3812884at2"/>
<dbReference type="Proteomes" id="UP000292695">
    <property type="component" value="Unassembled WGS sequence"/>
</dbReference>
<accession>A0A4R0JA00</accession>
<protein>
    <submittedName>
        <fullName evidence="2">Uncharacterized protein</fullName>
    </submittedName>
</protein>
<sequence>MTTTAVAPHPTSVLELFAISGETARALAGADRSAWNGHIIESSSAMLGLAHWDGTLYLDRESIVDPLRHLYEHAGAKRPTRTLIAYRESLATLLHEHAHFLGPADATQEAAREAFTKLGSRQLEEGVTEAWAQDHLDDFIHRLGIDKVAPGIDSVRSDGYYAAFVPAIREITTDLDTRNGLPPGETLSLLNRQTAAGQFPLLVDFVYDSTRLPDLEPSGTDTRSRLESILRSGLAHLEAYELDPPGLATKHSHATAAQILTHLHHETHTTEATYSFSQPDPCALPHPARRIPSPHEAALSGVTPPRPTQPSAALHPAVLPPAALHPAHTRRSPASTRSLESCG</sequence>
<feature type="compositionally biased region" description="Low complexity" evidence="1">
    <location>
        <begin position="312"/>
        <end position="326"/>
    </location>
</feature>
<gene>
    <name evidence="2" type="ORF">E0H50_02835</name>
</gene>
<evidence type="ECO:0000313" key="3">
    <source>
        <dbReference type="Proteomes" id="UP000292695"/>
    </source>
</evidence>
<name>A0A4R0JA00_9ACTN</name>
<dbReference type="RefSeq" id="WP_131284370.1">
    <property type="nucleotide sequence ID" value="NZ_SJKA01000001.1"/>
</dbReference>
<comment type="caution">
    <text evidence="2">The sequence shown here is derived from an EMBL/GenBank/DDBJ whole genome shotgun (WGS) entry which is preliminary data.</text>
</comment>